<accession>A0ABY8B304</accession>
<protein>
    <recommendedName>
        <fullName evidence="4">Lipoprotein</fullName>
    </recommendedName>
</protein>
<evidence type="ECO:0000313" key="3">
    <source>
        <dbReference type="Proteomes" id="UP001219957"/>
    </source>
</evidence>
<proteinExistence type="predicted"/>
<dbReference type="Proteomes" id="UP001219957">
    <property type="component" value="Chromosome"/>
</dbReference>
<evidence type="ECO:0008006" key="4">
    <source>
        <dbReference type="Google" id="ProtNLM"/>
    </source>
</evidence>
<evidence type="ECO:0000313" key="2">
    <source>
        <dbReference type="EMBL" id="WED56512.1"/>
    </source>
</evidence>
<sequence>MIRTSLFTALCFAIFMLVGCTQTSSLSSMPPDDEKAIINSAIEYLNNMDWLPIDEDGKQATIQSITVDDRFELVDSRFEGTQAWIVTFPSDSQRTVEIPQVLVESESNEVIGYLPSE</sequence>
<dbReference type="EMBL" id="CP109617">
    <property type="protein sequence ID" value="WED56512.1"/>
    <property type="molecule type" value="Genomic_DNA"/>
</dbReference>
<reference evidence="2 3" key="1">
    <citation type="submission" date="2022-10" db="EMBL/GenBank/DDBJ databases">
        <title>Complete genome sequence of Exiguobacterium profundum TSS-3 isolated from an extremely saline-alkaline spring located in Ixtapa, Chiapas-Mexico.</title>
        <authorList>
            <person name="Rincon-Rosales R."/>
            <person name="Rogel M.A."/>
            <person name="Rincon-Molina C.I."/>
            <person name="Guerrero G."/>
            <person name="Manzano-Gomez L.A."/>
            <person name="Lopez-Lopez A."/>
            <person name="Rincon Molina F.A."/>
            <person name="Martinez-Romero E."/>
        </authorList>
    </citation>
    <scope>NUCLEOTIDE SEQUENCE [LARGE SCALE GENOMIC DNA]</scope>
    <source>
        <strain evidence="2 3">TSS-3</strain>
    </source>
</reference>
<feature type="chain" id="PRO_5045623037" description="Lipoprotein" evidence="1">
    <location>
        <begin position="24"/>
        <end position="117"/>
    </location>
</feature>
<dbReference type="RefSeq" id="WP_214684077.1">
    <property type="nucleotide sequence ID" value="NZ_CP109617.1"/>
</dbReference>
<evidence type="ECO:0000256" key="1">
    <source>
        <dbReference type="SAM" id="SignalP"/>
    </source>
</evidence>
<organism evidence="2 3">
    <name type="scientific">Exiguobacterium profundum</name>
    <dbReference type="NCBI Taxonomy" id="307643"/>
    <lineage>
        <taxon>Bacteria</taxon>
        <taxon>Bacillati</taxon>
        <taxon>Bacillota</taxon>
        <taxon>Bacilli</taxon>
        <taxon>Bacillales</taxon>
        <taxon>Bacillales Family XII. Incertae Sedis</taxon>
        <taxon>Exiguobacterium</taxon>
    </lineage>
</organism>
<gene>
    <name evidence="2" type="ORF">OE059_06570</name>
</gene>
<keyword evidence="1" id="KW-0732">Signal</keyword>
<name>A0ABY8B304_9BACL</name>
<dbReference type="PROSITE" id="PS51257">
    <property type="entry name" value="PROKAR_LIPOPROTEIN"/>
    <property type="match status" value="1"/>
</dbReference>
<feature type="signal peptide" evidence="1">
    <location>
        <begin position="1"/>
        <end position="23"/>
    </location>
</feature>
<keyword evidence="3" id="KW-1185">Reference proteome</keyword>